<organism evidence="1">
    <name type="scientific">uncultured Rhodospirillales bacterium HF0500_23A22</name>
    <dbReference type="NCBI Taxonomy" id="723611"/>
    <lineage>
        <taxon>Bacteria</taxon>
        <taxon>Pseudomonadati</taxon>
        <taxon>Pseudomonadota</taxon>
        <taxon>Alphaproteobacteria</taxon>
        <taxon>Rhodospirillales</taxon>
        <taxon>environmental samples</taxon>
    </lineage>
</organism>
<proteinExistence type="predicted"/>
<reference evidence="1" key="1">
    <citation type="submission" date="2010-01" db="EMBL/GenBank/DDBJ databases">
        <title>Genome fragments of uncultured bacteria from the North Pacific subtropical Gyre.</title>
        <authorList>
            <person name="Pham V.D."/>
            <person name="Delong E.F."/>
        </authorList>
    </citation>
    <scope>NUCLEOTIDE SEQUENCE</scope>
</reference>
<accession>E7C5F7</accession>
<evidence type="ECO:0000313" key="1">
    <source>
        <dbReference type="EMBL" id="ADI22681.1"/>
    </source>
</evidence>
<name>E7C5F7_9PROT</name>
<dbReference type="AlphaFoldDB" id="E7C5F7"/>
<protein>
    <submittedName>
        <fullName evidence="1">Uncharacterized protein</fullName>
    </submittedName>
</protein>
<sequence length="47" mass="4915">MIFTNGPCRAGNASAWKAAMCFFGKSVTGTVKKAVFANTAGTDNKDQ</sequence>
<dbReference type="EMBL" id="GU567994">
    <property type="protein sequence ID" value="ADI22681.1"/>
    <property type="molecule type" value="Genomic_DNA"/>
</dbReference>